<evidence type="ECO:0000256" key="5">
    <source>
        <dbReference type="SAM" id="MobiDB-lite"/>
    </source>
</evidence>
<evidence type="ECO:0000313" key="6">
    <source>
        <dbReference type="EMBL" id="KAF5316157.1"/>
    </source>
</evidence>
<dbReference type="OrthoDB" id="74360at2759"/>
<keyword evidence="7" id="KW-1185">Reference proteome</keyword>
<accession>A0A8H5B419</accession>
<dbReference type="InterPro" id="IPR020946">
    <property type="entry name" value="Flavin_mOase-like"/>
</dbReference>
<comment type="similarity">
    <text evidence="1">Belongs to the FAD-binding monooxygenase family.</text>
</comment>
<dbReference type="GO" id="GO:0050660">
    <property type="term" value="F:flavin adenine dinucleotide binding"/>
    <property type="evidence" value="ECO:0007669"/>
    <property type="project" value="InterPro"/>
</dbReference>
<reference evidence="6 7" key="1">
    <citation type="journal article" date="2020" name="ISME J.">
        <title>Uncovering the hidden diversity of litter-decomposition mechanisms in mushroom-forming fungi.</title>
        <authorList>
            <person name="Floudas D."/>
            <person name="Bentzer J."/>
            <person name="Ahren D."/>
            <person name="Johansson T."/>
            <person name="Persson P."/>
            <person name="Tunlid A."/>
        </authorList>
    </citation>
    <scope>NUCLEOTIDE SEQUENCE [LARGE SCALE GENOMIC DNA]</scope>
    <source>
        <strain evidence="6 7">CBS 101986</strain>
    </source>
</reference>
<dbReference type="PANTHER" id="PTHR42877">
    <property type="entry name" value="L-ORNITHINE N(5)-MONOOXYGENASE-RELATED"/>
    <property type="match status" value="1"/>
</dbReference>
<dbReference type="AlphaFoldDB" id="A0A8H5B419"/>
<evidence type="ECO:0000313" key="7">
    <source>
        <dbReference type="Proteomes" id="UP000567179"/>
    </source>
</evidence>
<evidence type="ECO:0000256" key="2">
    <source>
        <dbReference type="ARBA" id="ARBA00022630"/>
    </source>
</evidence>
<evidence type="ECO:0000256" key="4">
    <source>
        <dbReference type="ARBA" id="ARBA00023002"/>
    </source>
</evidence>
<dbReference type="InterPro" id="IPR051209">
    <property type="entry name" value="FAD-bind_Monooxygenase_sf"/>
</dbReference>
<dbReference type="GO" id="GO:0050661">
    <property type="term" value="F:NADP binding"/>
    <property type="evidence" value="ECO:0007669"/>
    <property type="project" value="InterPro"/>
</dbReference>
<comment type="caution">
    <text evidence="6">The sequence shown here is derived from an EMBL/GenBank/DDBJ whole genome shotgun (WGS) entry which is preliminary data.</text>
</comment>
<keyword evidence="4" id="KW-0560">Oxidoreductase</keyword>
<dbReference type="InterPro" id="IPR036188">
    <property type="entry name" value="FAD/NAD-bd_sf"/>
</dbReference>
<dbReference type="SUPFAM" id="SSF51905">
    <property type="entry name" value="FAD/NAD(P)-binding domain"/>
    <property type="match status" value="2"/>
</dbReference>
<dbReference type="Gene3D" id="3.50.50.60">
    <property type="entry name" value="FAD/NAD(P)-binding domain"/>
    <property type="match status" value="2"/>
</dbReference>
<dbReference type="GO" id="GO:0004499">
    <property type="term" value="F:N,N-dimethylaniline monooxygenase activity"/>
    <property type="evidence" value="ECO:0007669"/>
    <property type="project" value="InterPro"/>
</dbReference>
<feature type="region of interest" description="Disordered" evidence="5">
    <location>
        <begin position="1"/>
        <end position="22"/>
    </location>
</feature>
<dbReference type="Pfam" id="PF00743">
    <property type="entry name" value="FMO-like"/>
    <property type="match status" value="1"/>
</dbReference>
<organism evidence="6 7">
    <name type="scientific">Psilocybe cf. subviscida</name>
    <dbReference type="NCBI Taxonomy" id="2480587"/>
    <lineage>
        <taxon>Eukaryota</taxon>
        <taxon>Fungi</taxon>
        <taxon>Dikarya</taxon>
        <taxon>Basidiomycota</taxon>
        <taxon>Agaricomycotina</taxon>
        <taxon>Agaricomycetes</taxon>
        <taxon>Agaricomycetidae</taxon>
        <taxon>Agaricales</taxon>
        <taxon>Agaricineae</taxon>
        <taxon>Strophariaceae</taxon>
        <taxon>Psilocybe</taxon>
    </lineage>
</organism>
<keyword evidence="2" id="KW-0285">Flavoprotein</keyword>
<gene>
    <name evidence="6" type="ORF">D9619_006298</name>
</gene>
<protein>
    <recommendedName>
        <fullName evidence="8">FAD/NAD(P)-binding domain-containing protein</fullName>
    </recommendedName>
</protein>
<evidence type="ECO:0008006" key="8">
    <source>
        <dbReference type="Google" id="ProtNLM"/>
    </source>
</evidence>
<dbReference type="Proteomes" id="UP000567179">
    <property type="component" value="Unassembled WGS sequence"/>
</dbReference>
<evidence type="ECO:0000256" key="1">
    <source>
        <dbReference type="ARBA" id="ARBA00010139"/>
    </source>
</evidence>
<proteinExistence type="inferred from homology"/>
<keyword evidence="3" id="KW-0274">FAD</keyword>
<evidence type="ECO:0000256" key="3">
    <source>
        <dbReference type="ARBA" id="ARBA00022827"/>
    </source>
</evidence>
<sequence>MANGGTPSIVPVADDNNSQGQNPIHHARHLKVICIGAGASGLLLAYKMQRSFENFELVIYDKNDAVSGTWYENKYPGCACDIPAHVYTYTFEPNPDWSSVYAGSDEIFQYFERFADKYNLRQYVKLQHLVSKAVWNAKAGNWEVEVVDTKDGTVINDTCDILVNGSGVLNAWKWPAIPGLDKFKGKLLHTARWDRSVDLDGKHVGLIGNGSSAIQVLPAIYDRVSKVTSFIRSSTWVTPVQGVTARKYTNEERQKYATDPEAHLQYRKELESGGVKADFIALMKGRLQNERLEKLVVPTWGVGCRRLTPGVGYLEALRAEKTEVVWGPIEEITETGVKVKDVAEQSVDVLICATGFDTSYMPRFPIVGASGQSLSDAWAEECRSYFGFAAPGFPNYFVFIGPNSPVGNGPLLTGAQADYMLKLMNRWQTENIKSFMPKDAAVDEFIEFKDKFMATTVWNEDCRSWYKNNSISGKVTALWPGSTLHYLEALAEPRYEDWDFTYTGNRFAYLGNGYSQAESDRTADWAYYIRNEDDGPYLSRTKQIKLLSKSGTIERPAESAAKSFL</sequence>
<dbReference type="EMBL" id="JAACJJ010000042">
    <property type="protein sequence ID" value="KAF5316157.1"/>
    <property type="molecule type" value="Genomic_DNA"/>
</dbReference>
<name>A0A8H5B419_9AGAR</name>
<dbReference type="PANTHER" id="PTHR42877:SF8">
    <property type="entry name" value="MONOOXYGENASE"/>
    <property type="match status" value="1"/>
</dbReference>